<name>A0A238C4M6_9BILA</name>
<reference evidence="2 3" key="1">
    <citation type="submission" date="2015-12" db="EMBL/GenBank/DDBJ databases">
        <title>Draft genome of the nematode, Onchocerca flexuosa.</title>
        <authorList>
            <person name="Mitreva M."/>
        </authorList>
    </citation>
    <scope>NUCLEOTIDE SEQUENCE [LARGE SCALE GENOMIC DNA]</scope>
    <source>
        <strain evidence="2">Red Deer</strain>
    </source>
</reference>
<evidence type="ECO:0000313" key="3">
    <source>
        <dbReference type="Proteomes" id="UP000242913"/>
    </source>
</evidence>
<proteinExistence type="predicted"/>
<evidence type="ECO:0000256" key="1">
    <source>
        <dbReference type="SAM" id="MobiDB-lite"/>
    </source>
</evidence>
<organism evidence="2 3">
    <name type="scientific">Onchocerca flexuosa</name>
    <dbReference type="NCBI Taxonomy" id="387005"/>
    <lineage>
        <taxon>Eukaryota</taxon>
        <taxon>Metazoa</taxon>
        <taxon>Ecdysozoa</taxon>
        <taxon>Nematoda</taxon>
        <taxon>Chromadorea</taxon>
        <taxon>Rhabditida</taxon>
        <taxon>Spirurina</taxon>
        <taxon>Spiruromorpha</taxon>
        <taxon>Filarioidea</taxon>
        <taxon>Onchocercidae</taxon>
        <taxon>Onchocerca</taxon>
    </lineage>
</organism>
<evidence type="ECO:0000313" key="2">
    <source>
        <dbReference type="EMBL" id="OZC12421.1"/>
    </source>
</evidence>
<dbReference type="AlphaFoldDB" id="A0A238C4M6"/>
<gene>
    <name evidence="2" type="ORF">X798_00052</name>
</gene>
<accession>A0A238C4M6</accession>
<feature type="region of interest" description="Disordered" evidence="1">
    <location>
        <begin position="58"/>
        <end position="82"/>
    </location>
</feature>
<dbReference type="EMBL" id="KZ269977">
    <property type="protein sequence ID" value="OZC12421.1"/>
    <property type="molecule type" value="Genomic_DNA"/>
</dbReference>
<sequence length="116" mass="12708">MEIGGSMERSDHMAKLATEEIDIDRSSRSFIGEPDEDNDLAVESYAVKRSSTRWSSHRNTVVRTGSESRVKARTEGGGGGESIISMIGMEGLIPIVGRSSQLSRQELNGRDRVHDS</sequence>
<keyword evidence="3" id="KW-1185">Reference proteome</keyword>
<protein>
    <submittedName>
        <fullName evidence="2">Uncharacterized protein</fullName>
    </submittedName>
</protein>
<dbReference type="Proteomes" id="UP000242913">
    <property type="component" value="Unassembled WGS sequence"/>
</dbReference>